<keyword evidence="1" id="KW-0472">Membrane</keyword>
<keyword evidence="3" id="KW-1185">Reference proteome</keyword>
<feature type="transmembrane region" description="Helical" evidence="1">
    <location>
        <begin position="216"/>
        <end position="239"/>
    </location>
</feature>
<gene>
    <name evidence="2" type="ORF">ACFPFX_00540</name>
</gene>
<keyword evidence="1" id="KW-1133">Transmembrane helix</keyword>
<accession>A0ABV9UG48</accession>
<dbReference type="Proteomes" id="UP001595834">
    <property type="component" value="Unassembled WGS sequence"/>
</dbReference>
<feature type="transmembrane region" description="Helical" evidence="1">
    <location>
        <begin position="20"/>
        <end position="41"/>
    </location>
</feature>
<protein>
    <recommendedName>
        <fullName evidence="4">Integral membrane protein</fullName>
    </recommendedName>
</protein>
<sequence length="368" mass="39443">MNERRAEAAPTTPALPKNPAVVIGTTAVGTALILVMTWLLLGPMPQRLDTERAFRSAKDCAPGATATDCLHSVPAVIERTRTKSGKTPAHWMYVKTAEGSTPTLYFGPDQSHSFDGLAGKRIHVTYWEGSVRYTDWANARWYTAADPRGAYRLFLAWGLGLGSAGLGLILIGLWWARSYATTRLRYPWQPGVLIVGTMALGAAGGLLPWVTHGWRAALLAYGVVGVVVAAACALTALGLRRADARKSTDTITIASAVPDGETFFPGIVRGDVPYGGVLGGGYLIAAADGLSIIPDPNYRLHPKPVPATLEPLRVRPPYRTDPRDLNVGDNWLVLECQDGGTPVYVAAARESMPLVLGALTASRQLHQR</sequence>
<evidence type="ECO:0000256" key="1">
    <source>
        <dbReference type="SAM" id="Phobius"/>
    </source>
</evidence>
<dbReference type="RefSeq" id="WP_344380487.1">
    <property type="nucleotide sequence ID" value="NZ_BAAASQ010000045.1"/>
</dbReference>
<name>A0ABV9UG48_9ACTN</name>
<organism evidence="2 3">
    <name type="scientific">Streptomyces mauvecolor</name>
    <dbReference type="NCBI Taxonomy" id="58345"/>
    <lineage>
        <taxon>Bacteria</taxon>
        <taxon>Bacillati</taxon>
        <taxon>Actinomycetota</taxon>
        <taxon>Actinomycetes</taxon>
        <taxon>Kitasatosporales</taxon>
        <taxon>Streptomycetaceae</taxon>
        <taxon>Streptomyces</taxon>
    </lineage>
</organism>
<evidence type="ECO:0008006" key="4">
    <source>
        <dbReference type="Google" id="ProtNLM"/>
    </source>
</evidence>
<evidence type="ECO:0000313" key="3">
    <source>
        <dbReference type="Proteomes" id="UP001595834"/>
    </source>
</evidence>
<comment type="caution">
    <text evidence="2">The sequence shown here is derived from an EMBL/GenBank/DDBJ whole genome shotgun (WGS) entry which is preliminary data.</text>
</comment>
<feature type="transmembrane region" description="Helical" evidence="1">
    <location>
        <begin position="154"/>
        <end position="176"/>
    </location>
</feature>
<evidence type="ECO:0000313" key="2">
    <source>
        <dbReference type="EMBL" id="MFC4954784.1"/>
    </source>
</evidence>
<keyword evidence="1" id="KW-0812">Transmembrane</keyword>
<proteinExistence type="predicted"/>
<reference evidence="3" key="1">
    <citation type="journal article" date="2019" name="Int. J. Syst. Evol. Microbiol.">
        <title>The Global Catalogue of Microorganisms (GCM) 10K type strain sequencing project: providing services to taxonomists for standard genome sequencing and annotation.</title>
        <authorList>
            <consortium name="The Broad Institute Genomics Platform"/>
            <consortium name="The Broad Institute Genome Sequencing Center for Infectious Disease"/>
            <person name="Wu L."/>
            <person name="Ma J."/>
        </authorList>
    </citation>
    <scope>NUCLEOTIDE SEQUENCE [LARGE SCALE GENOMIC DNA]</scope>
    <source>
        <strain evidence="3">CCM 7224</strain>
    </source>
</reference>
<feature type="transmembrane region" description="Helical" evidence="1">
    <location>
        <begin position="188"/>
        <end position="210"/>
    </location>
</feature>
<dbReference type="EMBL" id="JBHSIZ010000001">
    <property type="protein sequence ID" value="MFC4954784.1"/>
    <property type="molecule type" value="Genomic_DNA"/>
</dbReference>